<feature type="region of interest" description="Disordered" evidence="1">
    <location>
        <begin position="1"/>
        <end position="145"/>
    </location>
</feature>
<accession>A0A391NU52</accession>
<feature type="compositionally biased region" description="Polar residues" evidence="1">
    <location>
        <begin position="97"/>
        <end position="106"/>
    </location>
</feature>
<dbReference type="EMBL" id="BDIP01008266">
    <property type="protein sequence ID" value="GCA64705.1"/>
    <property type="molecule type" value="Genomic_DNA"/>
</dbReference>
<keyword evidence="3" id="KW-1185">Reference proteome</keyword>
<reference evidence="2 3" key="1">
    <citation type="journal article" date="2018" name="PLoS ONE">
        <title>The draft genome of Kipferlia bialata reveals reductive genome evolution in fornicate parasites.</title>
        <authorList>
            <person name="Tanifuji G."/>
            <person name="Takabayashi S."/>
            <person name="Kume K."/>
            <person name="Takagi M."/>
            <person name="Nakayama T."/>
            <person name="Kamikawa R."/>
            <person name="Inagaki Y."/>
            <person name="Hashimoto T."/>
        </authorList>
    </citation>
    <scope>NUCLEOTIDE SEQUENCE [LARGE SCALE GENOMIC DNA]</scope>
    <source>
        <strain evidence="2">NY0173</strain>
    </source>
</reference>
<evidence type="ECO:0000313" key="3">
    <source>
        <dbReference type="Proteomes" id="UP000265618"/>
    </source>
</evidence>
<name>A0A391NU52_9EUKA</name>
<comment type="caution">
    <text evidence="2">The sequence shown here is derived from an EMBL/GenBank/DDBJ whole genome shotgun (WGS) entry which is preliminary data.</text>
</comment>
<dbReference type="AlphaFoldDB" id="A0A391NU52"/>
<sequence length="145" mass="16512">MSRMKQPSLPAVDPGKAESAAMIRRGEEKAAKLREKERLRRVKRDTALVPPTYTSASARPRKGEEGHENGDNPTVVNKRVTRNRPVRQGIRERLGQVVSTRQSGLTESRAAKRAHEVAKEKKKKIEREKKSKKKVCTRQQPYLYA</sequence>
<feature type="compositionally biased region" description="Basic and acidic residues" evidence="1">
    <location>
        <begin position="61"/>
        <end position="70"/>
    </location>
</feature>
<organism evidence="2 3">
    <name type="scientific">Kipferlia bialata</name>
    <dbReference type="NCBI Taxonomy" id="797122"/>
    <lineage>
        <taxon>Eukaryota</taxon>
        <taxon>Metamonada</taxon>
        <taxon>Carpediemonas-like organisms</taxon>
        <taxon>Kipferlia</taxon>
    </lineage>
</organism>
<feature type="compositionally biased region" description="Basic and acidic residues" evidence="1">
    <location>
        <begin position="24"/>
        <end position="38"/>
    </location>
</feature>
<feature type="compositionally biased region" description="Basic and acidic residues" evidence="1">
    <location>
        <begin position="109"/>
        <end position="129"/>
    </location>
</feature>
<dbReference type="Proteomes" id="UP000265618">
    <property type="component" value="Unassembled WGS sequence"/>
</dbReference>
<protein>
    <submittedName>
        <fullName evidence="2">Uncharacterized protein</fullName>
    </submittedName>
</protein>
<proteinExistence type="predicted"/>
<evidence type="ECO:0000313" key="2">
    <source>
        <dbReference type="EMBL" id="GCA64705.1"/>
    </source>
</evidence>
<evidence type="ECO:0000256" key="1">
    <source>
        <dbReference type="SAM" id="MobiDB-lite"/>
    </source>
</evidence>
<gene>
    <name evidence="2" type="ORF">KIPB_015135</name>
</gene>